<dbReference type="PANTHER" id="PTHR30026">
    <property type="entry name" value="OUTER MEMBRANE PROTEIN TOLC"/>
    <property type="match status" value="1"/>
</dbReference>
<comment type="caution">
    <text evidence="9">The sequence shown here is derived from an EMBL/GenBank/DDBJ whole genome shotgun (WGS) entry which is preliminary data.</text>
</comment>
<dbReference type="RefSeq" id="WP_344825761.1">
    <property type="nucleotide sequence ID" value="NZ_BAABEZ010000022.1"/>
</dbReference>
<name>A0ABP8MUQ2_9BACT</name>
<organism evidence="9 10">
    <name type="scientific">Rurimicrobium arvi</name>
    <dbReference type="NCBI Taxonomy" id="2049916"/>
    <lineage>
        <taxon>Bacteria</taxon>
        <taxon>Pseudomonadati</taxon>
        <taxon>Bacteroidota</taxon>
        <taxon>Chitinophagia</taxon>
        <taxon>Chitinophagales</taxon>
        <taxon>Chitinophagaceae</taxon>
        <taxon>Rurimicrobium</taxon>
    </lineage>
</organism>
<evidence type="ECO:0000256" key="8">
    <source>
        <dbReference type="SAM" id="SignalP"/>
    </source>
</evidence>
<dbReference type="InterPro" id="IPR051906">
    <property type="entry name" value="TolC-like"/>
</dbReference>
<proteinExistence type="inferred from homology"/>
<evidence type="ECO:0000313" key="10">
    <source>
        <dbReference type="Proteomes" id="UP001501410"/>
    </source>
</evidence>
<dbReference type="Proteomes" id="UP001501410">
    <property type="component" value="Unassembled WGS sequence"/>
</dbReference>
<evidence type="ECO:0000256" key="2">
    <source>
        <dbReference type="ARBA" id="ARBA00007613"/>
    </source>
</evidence>
<dbReference type="InterPro" id="IPR003423">
    <property type="entry name" value="OMP_efflux"/>
</dbReference>
<accession>A0ABP8MUQ2</accession>
<feature type="chain" id="PRO_5047321608" evidence="8">
    <location>
        <begin position="22"/>
        <end position="445"/>
    </location>
</feature>
<keyword evidence="5" id="KW-0812">Transmembrane</keyword>
<keyword evidence="8" id="KW-0732">Signal</keyword>
<evidence type="ECO:0000313" key="9">
    <source>
        <dbReference type="EMBL" id="GAA4455149.1"/>
    </source>
</evidence>
<comment type="subcellular location">
    <subcellularLocation>
        <location evidence="1">Cell outer membrane</location>
    </subcellularLocation>
</comment>
<dbReference type="PANTHER" id="PTHR30026:SF20">
    <property type="entry name" value="OUTER MEMBRANE PROTEIN TOLC"/>
    <property type="match status" value="1"/>
</dbReference>
<dbReference type="Pfam" id="PF02321">
    <property type="entry name" value="OEP"/>
    <property type="match status" value="1"/>
</dbReference>
<reference evidence="10" key="1">
    <citation type="journal article" date="2019" name="Int. J. Syst. Evol. Microbiol.">
        <title>The Global Catalogue of Microorganisms (GCM) 10K type strain sequencing project: providing services to taxonomists for standard genome sequencing and annotation.</title>
        <authorList>
            <consortium name="The Broad Institute Genomics Platform"/>
            <consortium name="The Broad Institute Genome Sequencing Center for Infectious Disease"/>
            <person name="Wu L."/>
            <person name="Ma J."/>
        </authorList>
    </citation>
    <scope>NUCLEOTIDE SEQUENCE [LARGE SCALE GENOMIC DNA]</scope>
    <source>
        <strain evidence="10">JCM 31921</strain>
    </source>
</reference>
<dbReference type="EMBL" id="BAABEZ010000022">
    <property type="protein sequence ID" value="GAA4455149.1"/>
    <property type="molecule type" value="Genomic_DNA"/>
</dbReference>
<comment type="similarity">
    <text evidence="2">Belongs to the outer membrane factor (OMF) (TC 1.B.17) family.</text>
</comment>
<evidence type="ECO:0000256" key="3">
    <source>
        <dbReference type="ARBA" id="ARBA00022448"/>
    </source>
</evidence>
<sequence length="445" mass="49396">MRRIFPGLFLISLFCAADSVAQETVALTLDQAVDYAIKNSAAARNARIDVEIQQAKNREVTGRTLPQINAQGKYQNYLDPMKTVLPGDFVGAPGTSVIIPFSVKHNANLGVTGSQLLFNGSLFVALQARDALMEMARNNAVMKEEDVRVQVIKAYRALVIAQRQFEVLKSSIAVVRKGNADLQATYQAGLVEKLEVDRNSVQLNNLESDSINTANGIEVASQLLKYNMGMEVNTPIVLVDSNLDGPVADADKLLLRDLPYENRTQFNVLKSALRLQEYDLKRYRFEGLPTLTLTGNAGYNYSAAQFDALVRARYLTSSFYLFQLDIPIFDGWQRRSRVKQAKLNVEKAANDLENARIGIDFQTKSAKIALTAALQTLESRRRNEQLARSVYDLTNKKYAAGVGSNQDVILAQGDWLNAQNNYFIALKSLLDAETDLQKSLGLLSK</sequence>
<evidence type="ECO:0000256" key="1">
    <source>
        <dbReference type="ARBA" id="ARBA00004442"/>
    </source>
</evidence>
<keyword evidence="10" id="KW-1185">Reference proteome</keyword>
<keyword evidence="6" id="KW-0472">Membrane</keyword>
<evidence type="ECO:0000256" key="5">
    <source>
        <dbReference type="ARBA" id="ARBA00022692"/>
    </source>
</evidence>
<keyword evidence="4" id="KW-1134">Transmembrane beta strand</keyword>
<evidence type="ECO:0000256" key="7">
    <source>
        <dbReference type="ARBA" id="ARBA00023237"/>
    </source>
</evidence>
<protein>
    <submittedName>
        <fullName evidence="9">TolC family protein</fullName>
    </submittedName>
</protein>
<evidence type="ECO:0000256" key="4">
    <source>
        <dbReference type="ARBA" id="ARBA00022452"/>
    </source>
</evidence>
<evidence type="ECO:0000256" key="6">
    <source>
        <dbReference type="ARBA" id="ARBA00023136"/>
    </source>
</evidence>
<dbReference type="SUPFAM" id="SSF56954">
    <property type="entry name" value="Outer membrane efflux proteins (OEP)"/>
    <property type="match status" value="1"/>
</dbReference>
<feature type="signal peptide" evidence="8">
    <location>
        <begin position="1"/>
        <end position="21"/>
    </location>
</feature>
<keyword evidence="7" id="KW-0998">Cell outer membrane</keyword>
<keyword evidence="3" id="KW-0813">Transport</keyword>
<dbReference type="Gene3D" id="1.20.1600.10">
    <property type="entry name" value="Outer membrane efflux proteins (OEP)"/>
    <property type="match status" value="1"/>
</dbReference>
<gene>
    <name evidence="9" type="ORF">GCM10023092_18320</name>
</gene>